<protein>
    <submittedName>
        <fullName evidence="5">FMN reductase</fullName>
        <ecNumber evidence="5">1.5.1.38</ecNumber>
    </submittedName>
</protein>
<dbReference type="PANTHER" id="PTHR43408:SF2">
    <property type="entry name" value="FMN REDUCTASE (NADPH)"/>
    <property type="match status" value="1"/>
</dbReference>
<evidence type="ECO:0000313" key="6">
    <source>
        <dbReference type="Proteomes" id="UP000542813"/>
    </source>
</evidence>
<dbReference type="InterPro" id="IPR005025">
    <property type="entry name" value="FMN_Rdtase-like_dom"/>
</dbReference>
<dbReference type="InterPro" id="IPR051814">
    <property type="entry name" value="NAD(P)H-dep_FMN_reductase"/>
</dbReference>
<dbReference type="GO" id="GO:0052873">
    <property type="term" value="F:FMN reductase (NADPH) activity"/>
    <property type="evidence" value="ECO:0007669"/>
    <property type="project" value="UniProtKB-EC"/>
</dbReference>
<evidence type="ECO:0000256" key="2">
    <source>
        <dbReference type="ARBA" id="ARBA00022643"/>
    </source>
</evidence>
<sequence>MSIVTVVGNPRAGSRTLGVATALSSAAAARSGGALSEGPVFDLAGFGGQWLGSLSPDGESALEAAAAASVLVVATPTYKASYTGLLKAFLDRLPGGALRGTVAVPVTVAAAPTHRFVADLQLRPVLAELGATLPVPSFVIEERELPDLLALAERWAGDHGPVLAATTGALAAA</sequence>
<name>A0A7W9GWS4_9ACTN</name>
<keyword evidence="2" id="KW-0288">FMN</keyword>
<keyword evidence="6" id="KW-1185">Reference proteome</keyword>
<dbReference type="PANTHER" id="PTHR43408">
    <property type="entry name" value="FMN REDUCTASE (NADPH)"/>
    <property type="match status" value="1"/>
</dbReference>
<dbReference type="SUPFAM" id="SSF52218">
    <property type="entry name" value="Flavoproteins"/>
    <property type="match status" value="1"/>
</dbReference>
<keyword evidence="1" id="KW-0285">Flavoprotein</keyword>
<feature type="domain" description="NADPH-dependent FMN reductase-like" evidence="4">
    <location>
        <begin position="1"/>
        <end position="140"/>
    </location>
</feature>
<evidence type="ECO:0000256" key="3">
    <source>
        <dbReference type="ARBA" id="ARBA00023002"/>
    </source>
</evidence>
<dbReference type="Pfam" id="PF03358">
    <property type="entry name" value="FMN_red"/>
    <property type="match status" value="1"/>
</dbReference>
<evidence type="ECO:0000256" key="1">
    <source>
        <dbReference type="ARBA" id="ARBA00022630"/>
    </source>
</evidence>
<dbReference type="AlphaFoldDB" id="A0A7W9GWS4"/>
<accession>A0A7W9GWS4</accession>
<comment type="caution">
    <text evidence="5">The sequence shown here is derived from an EMBL/GenBank/DDBJ whole genome shotgun (WGS) entry which is preliminary data.</text>
</comment>
<evidence type="ECO:0000259" key="4">
    <source>
        <dbReference type="Pfam" id="PF03358"/>
    </source>
</evidence>
<dbReference type="InterPro" id="IPR029039">
    <property type="entry name" value="Flavoprotein-like_sf"/>
</dbReference>
<dbReference type="Gene3D" id="3.40.50.360">
    <property type="match status" value="1"/>
</dbReference>
<reference evidence="5 6" key="1">
    <citation type="submission" date="2020-08" db="EMBL/GenBank/DDBJ databases">
        <title>Sequencing the genomes of 1000 actinobacteria strains.</title>
        <authorList>
            <person name="Klenk H.-P."/>
        </authorList>
    </citation>
    <scope>NUCLEOTIDE SEQUENCE [LARGE SCALE GENOMIC DNA]</scope>
    <source>
        <strain evidence="5 6">DSM 102122</strain>
    </source>
</reference>
<evidence type="ECO:0000313" key="5">
    <source>
        <dbReference type="EMBL" id="MBB5791478.1"/>
    </source>
</evidence>
<proteinExistence type="predicted"/>
<dbReference type="EC" id="1.5.1.38" evidence="5"/>
<dbReference type="EMBL" id="JACHMM010000001">
    <property type="protein sequence ID" value="MBB5791478.1"/>
    <property type="molecule type" value="Genomic_DNA"/>
</dbReference>
<dbReference type="Proteomes" id="UP000542813">
    <property type="component" value="Unassembled WGS sequence"/>
</dbReference>
<gene>
    <name evidence="5" type="ORF">HD601_006053</name>
</gene>
<keyword evidence="3 5" id="KW-0560">Oxidoreductase</keyword>
<organism evidence="5 6">
    <name type="scientific">Jiangella mangrovi</name>
    <dbReference type="NCBI Taxonomy" id="1524084"/>
    <lineage>
        <taxon>Bacteria</taxon>
        <taxon>Bacillati</taxon>
        <taxon>Actinomycetota</taxon>
        <taxon>Actinomycetes</taxon>
        <taxon>Jiangellales</taxon>
        <taxon>Jiangellaceae</taxon>
        <taxon>Jiangella</taxon>
    </lineage>
</organism>
<dbReference type="RefSeq" id="WP_184828291.1">
    <property type="nucleotide sequence ID" value="NZ_JACHMM010000001.1"/>
</dbReference>